<dbReference type="GO" id="GO:0003677">
    <property type="term" value="F:DNA binding"/>
    <property type="evidence" value="ECO:0007669"/>
    <property type="project" value="UniProtKB-KW"/>
</dbReference>
<dbReference type="AlphaFoldDB" id="A0A437Q994"/>
<feature type="domain" description="HTH luxR-type" evidence="4">
    <location>
        <begin position="140"/>
        <end position="205"/>
    </location>
</feature>
<evidence type="ECO:0000259" key="4">
    <source>
        <dbReference type="PROSITE" id="PS50043"/>
    </source>
</evidence>
<dbReference type="InterPro" id="IPR000792">
    <property type="entry name" value="Tscrpt_reg_LuxR_C"/>
</dbReference>
<evidence type="ECO:0000313" key="7">
    <source>
        <dbReference type="Proteomes" id="UP000282818"/>
    </source>
</evidence>
<dbReference type="PRINTS" id="PR00038">
    <property type="entry name" value="HTHLUXR"/>
</dbReference>
<protein>
    <submittedName>
        <fullName evidence="6">Response regulator transcription factor</fullName>
    </submittedName>
</protein>
<dbReference type="SMART" id="SM00448">
    <property type="entry name" value="REC"/>
    <property type="match status" value="1"/>
</dbReference>
<name>A0A437Q994_9GAMM</name>
<dbReference type="RefSeq" id="WP_127693996.1">
    <property type="nucleotide sequence ID" value="NZ_SACQ01000003.1"/>
</dbReference>
<dbReference type="Pfam" id="PF00196">
    <property type="entry name" value="GerE"/>
    <property type="match status" value="1"/>
</dbReference>
<organism evidence="6 7">
    <name type="scientific">Neptunomonas marina</name>
    <dbReference type="NCBI Taxonomy" id="1815562"/>
    <lineage>
        <taxon>Bacteria</taxon>
        <taxon>Pseudomonadati</taxon>
        <taxon>Pseudomonadota</taxon>
        <taxon>Gammaproteobacteria</taxon>
        <taxon>Oceanospirillales</taxon>
        <taxon>Oceanospirillaceae</taxon>
        <taxon>Neptunomonas</taxon>
    </lineage>
</organism>
<gene>
    <name evidence="6" type="ORF">EOE65_09140</name>
</gene>
<dbReference type="InterPro" id="IPR039420">
    <property type="entry name" value="WalR-like"/>
</dbReference>
<dbReference type="PANTHER" id="PTHR43214:SF43">
    <property type="entry name" value="TWO-COMPONENT RESPONSE REGULATOR"/>
    <property type="match status" value="1"/>
</dbReference>
<keyword evidence="2" id="KW-0238">DNA-binding</keyword>
<dbReference type="InterPro" id="IPR011006">
    <property type="entry name" value="CheY-like_superfamily"/>
</dbReference>
<dbReference type="GO" id="GO:0000160">
    <property type="term" value="P:phosphorelay signal transduction system"/>
    <property type="evidence" value="ECO:0007669"/>
    <property type="project" value="InterPro"/>
</dbReference>
<dbReference type="SUPFAM" id="SSF52172">
    <property type="entry name" value="CheY-like"/>
    <property type="match status" value="1"/>
</dbReference>
<evidence type="ECO:0000256" key="3">
    <source>
        <dbReference type="PROSITE-ProRule" id="PRU00169"/>
    </source>
</evidence>
<feature type="domain" description="Response regulatory" evidence="5">
    <location>
        <begin position="2"/>
        <end position="118"/>
    </location>
</feature>
<dbReference type="CDD" id="cd06170">
    <property type="entry name" value="LuxR_C_like"/>
    <property type="match status" value="1"/>
</dbReference>
<keyword evidence="1 3" id="KW-0597">Phosphoprotein</keyword>
<evidence type="ECO:0000313" key="6">
    <source>
        <dbReference type="EMBL" id="RVU31151.1"/>
    </source>
</evidence>
<dbReference type="InterPro" id="IPR016032">
    <property type="entry name" value="Sig_transdc_resp-reg_C-effctor"/>
</dbReference>
<feature type="modified residue" description="4-aspartylphosphate" evidence="3">
    <location>
        <position position="53"/>
    </location>
</feature>
<dbReference type="SUPFAM" id="SSF46894">
    <property type="entry name" value="C-terminal effector domain of the bipartite response regulators"/>
    <property type="match status" value="1"/>
</dbReference>
<dbReference type="GO" id="GO:0006355">
    <property type="term" value="P:regulation of DNA-templated transcription"/>
    <property type="evidence" value="ECO:0007669"/>
    <property type="project" value="InterPro"/>
</dbReference>
<dbReference type="CDD" id="cd17535">
    <property type="entry name" value="REC_NarL-like"/>
    <property type="match status" value="1"/>
</dbReference>
<dbReference type="PROSITE" id="PS50043">
    <property type="entry name" value="HTH_LUXR_2"/>
    <property type="match status" value="1"/>
</dbReference>
<dbReference type="Pfam" id="PF00072">
    <property type="entry name" value="Response_reg"/>
    <property type="match status" value="1"/>
</dbReference>
<comment type="caution">
    <text evidence="6">The sequence shown here is derived from an EMBL/GenBank/DDBJ whole genome shotgun (WGS) entry which is preliminary data.</text>
</comment>
<reference evidence="6 7" key="1">
    <citation type="submission" date="2019-01" db="EMBL/GenBank/DDBJ databases">
        <authorList>
            <person name="Chen W.-M."/>
        </authorList>
    </citation>
    <scope>NUCLEOTIDE SEQUENCE [LARGE SCALE GENOMIC DNA]</scope>
    <source>
        <strain evidence="6 7">HPM-16</strain>
    </source>
</reference>
<dbReference type="InterPro" id="IPR001789">
    <property type="entry name" value="Sig_transdc_resp-reg_receiver"/>
</dbReference>
<dbReference type="SMART" id="SM00421">
    <property type="entry name" value="HTH_LUXR"/>
    <property type="match status" value="1"/>
</dbReference>
<dbReference type="PROSITE" id="PS50110">
    <property type="entry name" value="RESPONSE_REGULATORY"/>
    <property type="match status" value="1"/>
</dbReference>
<dbReference type="InterPro" id="IPR058245">
    <property type="entry name" value="NreC/VraR/RcsB-like_REC"/>
</dbReference>
<evidence type="ECO:0000256" key="1">
    <source>
        <dbReference type="ARBA" id="ARBA00022553"/>
    </source>
</evidence>
<dbReference type="Proteomes" id="UP000282818">
    <property type="component" value="Unassembled WGS sequence"/>
</dbReference>
<dbReference type="Gene3D" id="3.40.50.2300">
    <property type="match status" value="1"/>
</dbReference>
<keyword evidence="7" id="KW-1185">Reference proteome</keyword>
<evidence type="ECO:0000259" key="5">
    <source>
        <dbReference type="PROSITE" id="PS50110"/>
    </source>
</evidence>
<dbReference type="EMBL" id="SACQ01000003">
    <property type="protein sequence ID" value="RVU31151.1"/>
    <property type="molecule type" value="Genomic_DNA"/>
</dbReference>
<accession>A0A437Q994</accession>
<evidence type="ECO:0000256" key="2">
    <source>
        <dbReference type="ARBA" id="ARBA00023125"/>
    </source>
</evidence>
<sequence>MKILITDDHSVVRQGYASVLPTVISPCEILEASSGEQAAQLYTEHRPDLVIMDINLPGISGIEAATRILEADREARIMFFSMYDEALMVKQALDAGAMGYITKSGSSKTLLEAVTKISRGEIFIEYDLVMKLALNNQSVTEGLLRELTLREFEVFVMLARGQNNQVISDTLGLNIKTVSNYVTTIKSKLDASSTAELVHIAIDAGVVKLGS</sequence>
<dbReference type="PANTHER" id="PTHR43214">
    <property type="entry name" value="TWO-COMPONENT RESPONSE REGULATOR"/>
    <property type="match status" value="1"/>
</dbReference>
<proteinExistence type="predicted"/>